<dbReference type="eggNOG" id="ENOG502SDJG">
    <property type="taxonomic scope" value="Eukaryota"/>
</dbReference>
<evidence type="ECO:0000313" key="2">
    <source>
        <dbReference type="EnsemblMetazoa" id="CPIJ008631-PA"/>
    </source>
</evidence>
<sequence>MECHGSYFLHTFYQLPPGDLAGYRRPVCPLSAQSPGPEGLNAVPFITPKDSGRPGGLIFNRPRSIKKCARELFDSSCLLAPQVITVILSTLVRAVVLSAAGEFKLKQAKVVVYTSFLGFCFRPGSRSNQTAQVGPWDHIEVDDQEEEGKFEMSITFQTYPSNYTTTIANEKGRRKCRAEPGALETRSNFTPRACNLGLNLPVGSSQARVQVVWHGWKDTWAHLPAVWLTGEICPKNHEHKKYIFSKMSCCFNFNFFGRYSNLQIFKSSNLQIFKSSNLQIFKSSNLQIFKSSNLQIFKSSNLQIFKSSNLQIFKSSNLQIFKSLNLQIFKSSNLQIFKSSNLQIFKSSNLQIFKSSNLQIFKSSNLQIFKSSNLQIFKSSNLQIFKSSNLQIFKSSNLQIFKSSNLQIFKSSNLQIFKSSNLQIFKSSNLQIFKSSNLQIFKSSNLKQNSLLVHTFKSKKKIL</sequence>
<evidence type="ECO:0000313" key="3">
    <source>
        <dbReference type="Proteomes" id="UP000002320"/>
    </source>
</evidence>
<dbReference type="EMBL" id="DS232011">
    <property type="protein sequence ID" value="EDS31654.1"/>
    <property type="molecule type" value="Genomic_DNA"/>
</dbReference>
<name>B0WNJ1_CULQU</name>
<accession>B0WNJ1</accession>
<dbReference type="HOGENOM" id="CLU_590880_0_0_1"/>
<dbReference type="PANTHER" id="PTHR21698">
    <property type="entry name" value="PROTEIN (PUTATIVE)-RELATED"/>
    <property type="match status" value="1"/>
</dbReference>
<organism>
    <name type="scientific">Culex quinquefasciatus</name>
    <name type="common">Southern house mosquito</name>
    <name type="synonym">Culex pungens</name>
    <dbReference type="NCBI Taxonomy" id="7176"/>
    <lineage>
        <taxon>Eukaryota</taxon>
        <taxon>Metazoa</taxon>
        <taxon>Ecdysozoa</taxon>
        <taxon>Arthropoda</taxon>
        <taxon>Hexapoda</taxon>
        <taxon>Insecta</taxon>
        <taxon>Pterygota</taxon>
        <taxon>Neoptera</taxon>
        <taxon>Endopterygota</taxon>
        <taxon>Diptera</taxon>
        <taxon>Nematocera</taxon>
        <taxon>Culicoidea</taxon>
        <taxon>Culicidae</taxon>
        <taxon>Culicinae</taxon>
        <taxon>Culicini</taxon>
        <taxon>Culex</taxon>
        <taxon>Culex</taxon>
    </lineage>
</organism>
<proteinExistence type="predicted"/>
<gene>
    <name evidence="2" type="primary">6040953</name>
    <name evidence="1" type="ORF">CpipJ_CPIJ008631</name>
</gene>
<reference evidence="2" key="2">
    <citation type="submission" date="2021-02" db="UniProtKB">
        <authorList>
            <consortium name="EnsemblMetazoa"/>
        </authorList>
    </citation>
    <scope>IDENTIFICATION</scope>
    <source>
        <strain evidence="2">JHB</strain>
    </source>
</reference>
<dbReference type="PANTHER" id="PTHR21698:SF4">
    <property type="entry name" value="PROTEIN (PUTATIVE)-RELATED"/>
    <property type="match status" value="1"/>
</dbReference>
<reference evidence="1" key="1">
    <citation type="submission" date="2007-03" db="EMBL/GenBank/DDBJ databases">
        <title>Annotation of Culex pipiens quinquefasciatus.</title>
        <authorList>
            <consortium name="The Broad Institute Genome Sequencing Platform"/>
            <person name="Atkinson P.W."/>
            <person name="Hemingway J."/>
            <person name="Christensen B.M."/>
            <person name="Higgs S."/>
            <person name="Kodira C."/>
            <person name="Hannick L."/>
            <person name="Megy K."/>
            <person name="O'Leary S."/>
            <person name="Pearson M."/>
            <person name="Haas B.J."/>
            <person name="Mauceli E."/>
            <person name="Wortman J.R."/>
            <person name="Lee N.H."/>
            <person name="Guigo R."/>
            <person name="Stanke M."/>
            <person name="Alvarado L."/>
            <person name="Amedeo P."/>
            <person name="Antoine C.H."/>
            <person name="Arensburger P."/>
            <person name="Bidwell S.L."/>
            <person name="Crawford M."/>
            <person name="Camaro F."/>
            <person name="Devon K."/>
            <person name="Engels R."/>
            <person name="Hammond M."/>
            <person name="Howarth C."/>
            <person name="Koehrsen M."/>
            <person name="Lawson D."/>
            <person name="Montgomery P."/>
            <person name="Nene V."/>
            <person name="Nusbaum C."/>
            <person name="Puiu D."/>
            <person name="Romero-Severson J."/>
            <person name="Severson D.W."/>
            <person name="Shumway M."/>
            <person name="Sisk P."/>
            <person name="Stolte C."/>
            <person name="Zeng Q."/>
            <person name="Eisenstadt E."/>
            <person name="Fraser-Liggett C."/>
            <person name="Strausberg R."/>
            <person name="Galagan J."/>
            <person name="Birren B."/>
            <person name="Collins F.H."/>
        </authorList>
    </citation>
    <scope>NUCLEOTIDE SEQUENCE [LARGE SCALE GENOMIC DNA]</scope>
    <source>
        <strain evidence="1">JHB</strain>
    </source>
</reference>
<dbReference type="InParanoid" id="B0WNJ1"/>
<evidence type="ECO:0000313" key="1">
    <source>
        <dbReference type="EMBL" id="EDS31654.1"/>
    </source>
</evidence>
<dbReference type="EnsemblMetazoa" id="CPIJ008631-RA">
    <property type="protein sequence ID" value="CPIJ008631-PA"/>
    <property type="gene ID" value="CPIJ008631"/>
</dbReference>
<keyword evidence="3" id="KW-1185">Reference proteome</keyword>
<dbReference type="Proteomes" id="UP000002320">
    <property type="component" value="Unassembled WGS sequence"/>
</dbReference>
<dbReference type="KEGG" id="cqu:CpipJ_CPIJ008631"/>
<protein>
    <submittedName>
        <fullName evidence="1 2">Uncharacterized protein</fullName>
    </submittedName>
</protein>
<dbReference type="AlphaFoldDB" id="B0WNJ1"/>
<dbReference type="VEuPathDB" id="VectorBase:CPIJ008631"/>